<dbReference type="SUPFAM" id="SSF55729">
    <property type="entry name" value="Acyl-CoA N-acyltransferases (Nat)"/>
    <property type="match status" value="1"/>
</dbReference>
<dbReference type="AlphaFoldDB" id="A0AAE3HII0"/>
<dbReference type="EMBL" id="JANKAS010000020">
    <property type="protein sequence ID" value="MCR1900142.1"/>
    <property type="molecule type" value="Genomic_DNA"/>
</dbReference>
<sequence>MVKNLRLETKNLIVRPYTKEDAKNLYDTLNDENILKYIPEEPISMEQAQNAIDWLISNYDIDLDSDYKYSFAIEAKETNDYVGWCGFGYLDYDKSQKEIYFTLKSKYWGQGLATEASKTLIDYIFNELELKKLVAVVKPENRASQKVIEKLGFEYEGVVENLPEEFSFYEGERYYTLKG</sequence>
<gene>
    <name evidence="2" type="ORF">NSA47_14335</name>
</gene>
<dbReference type="Gene3D" id="3.40.630.30">
    <property type="match status" value="1"/>
</dbReference>
<dbReference type="InterPro" id="IPR000182">
    <property type="entry name" value="GNAT_dom"/>
</dbReference>
<name>A0AAE3HII0_9FIRM</name>
<evidence type="ECO:0000313" key="2">
    <source>
        <dbReference type="EMBL" id="MCR1900142.1"/>
    </source>
</evidence>
<comment type="caution">
    <text evidence="2">The sequence shown here is derived from an EMBL/GenBank/DDBJ whole genome shotgun (WGS) entry which is preliminary data.</text>
</comment>
<dbReference type="Pfam" id="PF13302">
    <property type="entry name" value="Acetyltransf_3"/>
    <property type="match status" value="1"/>
</dbReference>
<accession>A0AAE3HII0</accession>
<dbReference type="InterPro" id="IPR016181">
    <property type="entry name" value="Acyl_CoA_acyltransferase"/>
</dbReference>
<evidence type="ECO:0000259" key="1">
    <source>
        <dbReference type="PROSITE" id="PS51186"/>
    </source>
</evidence>
<protein>
    <submittedName>
        <fullName evidence="2">GNAT family N-acetyltransferase</fullName>
    </submittedName>
</protein>
<feature type="domain" description="N-acetyltransferase" evidence="1">
    <location>
        <begin position="12"/>
        <end position="175"/>
    </location>
</feature>
<reference evidence="2" key="1">
    <citation type="submission" date="2022-07" db="EMBL/GenBank/DDBJ databases">
        <title>Enhanced cultured diversity of the mouse gut microbiota enables custom-made synthetic communities.</title>
        <authorList>
            <person name="Afrizal A."/>
        </authorList>
    </citation>
    <scope>NUCLEOTIDE SEQUENCE</scope>
    <source>
        <strain evidence="2">DSM 28593</strain>
    </source>
</reference>
<dbReference type="InterPro" id="IPR051531">
    <property type="entry name" value="N-acetyltransferase"/>
</dbReference>
<proteinExistence type="predicted"/>
<evidence type="ECO:0000313" key="3">
    <source>
        <dbReference type="Proteomes" id="UP001205748"/>
    </source>
</evidence>
<dbReference type="Proteomes" id="UP001205748">
    <property type="component" value="Unassembled WGS sequence"/>
</dbReference>
<keyword evidence="3" id="KW-1185">Reference proteome</keyword>
<organism evidence="2 3">
    <name type="scientific">Irregularibacter muris</name>
    <dbReference type="NCBI Taxonomy" id="1796619"/>
    <lineage>
        <taxon>Bacteria</taxon>
        <taxon>Bacillati</taxon>
        <taxon>Bacillota</taxon>
        <taxon>Clostridia</taxon>
        <taxon>Eubacteriales</taxon>
        <taxon>Eubacteriaceae</taxon>
        <taxon>Irregularibacter</taxon>
    </lineage>
</organism>
<dbReference type="GO" id="GO:0016747">
    <property type="term" value="F:acyltransferase activity, transferring groups other than amino-acyl groups"/>
    <property type="evidence" value="ECO:0007669"/>
    <property type="project" value="InterPro"/>
</dbReference>
<dbReference type="PROSITE" id="PS51186">
    <property type="entry name" value="GNAT"/>
    <property type="match status" value="1"/>
</dbReference>
<dbReference type="RefSeq" id="WP_257533198.1">
    <property type="nucleotide sequence ID" value="NZ_JANKAS010000020.1"/>
</dbReference>
<dbReference type="PANTHER" id="PTHR43792">
    <property type="entry name" value="GNAT FAMILY, PUTATIVE (AFU_ORTHOLOGUE AFUA_3G00765)-RELATED-RELATED"/>
    <property type="match status" value="1"/>
</dbReference>